<dbReference type="SUPFAM" id="SSF55729">
    <property type="entry name" value="Acyl-CoA N-acyltransferases (Nat)"/>
    <property type="match status" value="1"/>
</dbReference>
<sequence length="369" mass="38681">MLPEGTVRASLGCGNPVAVAELRAGETVLDLGSGGGIDVLLSARRVGPEGRVYGVDASPDMLDLARRNAEQAGAANVEFLHGTIERVPLPDRSVDVVISNCVINLSGDKAAVLAEAFRVLRPGGRFGVSDVVAAHVLDEQARERAEQRIGCAAGSLTVQEYRDLLAAVGFVEIAITLSADHGDGVHSAIVQAVKPAIGPGLEIRPMHESDAAEVLAIYQAGLDTGQASFETTAPSWEGFTASRLPQLRYVATDGDSGEVLGWVAASRVSDRPVYAGVVEHSIYVHPGCQAQGVGRALLEAFIAASEDAGVWTIQSGIFGENAASLALHQAVGFRVVGTRERIGCHHGVWRDVLLVERRSSVVGGGGRFR</sequence>
<keyword evidence="2" id="KW-0949">S-adenosyl-L-methionine</keyword>
<accession>A0ABN3CHJ2</accession>
<evidence type="ECO:0000259" key="9">
    <source>
        <dbReference type="PROSITE" id="PS51186"/>
    </source>
</evidence>
<comment type="catalytic activity">
    <reaction evidence="6">
        <text>arsenic triglutathione + [thioredoxin]-dithiol + S-adenosyl-L-methionine + 2 H2O = methylarsonous acid + [thioredoxin]-disulfide + 3 glutathione + S-adenosyl-L-homocysteine + H(+)</text>
        <dbReference type="Rhea" id="RHEA:69460"/>
        <dbReference type="Rhea" id="RHEA-COMP:10698"/>
        <dbReference type="Rhea" id="RHEA-COMP:10700"/>
        <dbReference type="ChEBI" id="CHEBI:15377"/>
        <dbReference type="ChEBI" id="CHEBI:15378"/>
        <dbReference type="ChEBI" id="CHEBI:17826"/>
        <dbReference type="ChEBI" id="CHEBI:29950"/>
        <dbReference type="ChEBI" id="CHEBI:50058"/>
        <dbReference type="ChEBI" id="CHEBI:57856"/>
        <dbReference type="ChEBI" id="CHEBI:57925"/>
        <dbReference type="ChEBI" id="CHEBI:59789"/>
        <dbReference type="ChEBI" id="CHEBI:183640"/>
        <dbReference type="EC" id="2.1.1.137"/>
    </reaction>
</comment>
<evidence type="ECO:0000256" key="4">
    <source>
        <dbReference type="ARBA" id="ARBA00034521"/>
    </source>
</evidence>
<dbReference type="Gene3D" id="3.40.50.150">
    <property type="entry name" value="Vaccinia Virus protein VP39"/>
    <property type="match status" value="1"/>
</dbReference>
<dbReference type="EMBL" id="BAAAQX010000008">
    <property type="protein sequence ID" value="GAA2208271.1"/>
    <property type="molecule type" value="Genomic_DNA"/>
</dbReference>
<dbReference type="SUPFAM" id="SSF53335">
    <property type="entry name" value="S-adenosyl-L-methionine-dependent methyltransferases"/>
    <property type="match status" value="1"/>
</dbReference>
<feature type="domain" description="N-acetyltransferase" evidence="9">
    <location>
        <begin position="201"/>
        <end position="355"/>
    </location>
</feature>
<proteinExistence type="inferred from homology"/>
<evidence type="ECO:0000256" key="6">
    <source>
        <dbReference type="ARBA" id="ARBA00047941"/>
    </source>
</evidence>
<dbReference type="PANTHER" id="PTHR43675:SF8">
    <property type="entry name" value="ARSENITE METHYLTRANSFERASE"/>
    <property type="match status" value="1"/>
</dbReference>
<dbReference type="EC" id="2.1.1.137" evidence="4"/>
<protein>
    <recommendedName>
        <fullName evidence="5">Arsenite methyltransferase</fullName>
        <ecNumber evidence="4">2.1.1.137</ecNumber>
    </recommendedName>
</protein>
<dbReference type="Proteomes" id="UP001499843">
    <property type="component" value="Unassembled WGS sequence"/>
</dbReference>
<dbReference type="InterPro" id="IPR026669">
    <property type="entry name" value="Arsenite_MeTrfase-like"/>
</dbReference>
<dbReference type="PANTHER" id="PTHR43675">
    <property type="entry name" value="ARSENITE METHYLTRANSFERASE"/>
    <property type="match status" value="1"/>
</dbReference>
<dbReference type="InterPro" id="IPR016181">
    <property type="entry name" value="Acyl_CoA_acyltransferase"/>
</dbReference>
<dbReference type="Pfam" id="PF13847">
    <property type="entry name" value="Methyltransf_31"/>
    <property type="match status" value="1"/>
</dbReference>
<dbReference type="InterPro" id="IPR025714">
    <property type="entry name" value="Methyltranfer_dom"/>
</dbReference>
<comment type="catalytic activity">
    <reaction evidence="7">
        <text>arsenic triglutathione + 2 [thioredoxin]-dithiol + 2 S-adenosyl-L-methionine + H2O = dimethylarsinous acid + 2 [thioredoxin]-disulfide + 3 glutathione + 2 S-adenosyl-L-homocysteine + 2 H(+)</text>
        <dbReference type="Rhea" id="RHEA:69464"/>
        <dbReference type="Rhea" id="RHEA-COMP:10698"/>
        <dbReference type="Rhea" id="RHEA-COMP:10700"/>
        <dbReference type="ChEBI" id="CHEBI:15377"/>
        <dbReference type="ChEBI" id="CHEBI:15378"/>
        <dbReference type="ChEBI" id="CHEBI:23808"/>
        <dbReference type="ChEBI" id="CHEBI:29950"/>
        <dbReference type="ChEBI" id="CHEBI:50058"/>
        <dbReference type="ChEBI" id="CHEBI:57856"/>
        <dbReference type="ChEBI" id="CHEBI:57925"/>
        <dbReference type="ChEBI" id="CHEBI:59789"/>
        <dbReference type="ChEBI" id="CHEBI:183640"/>
        <dbReference type="EC" id="2.1.1.137"/>
    </reaction>
</comment>
<evidence type="ECO:0000256" key="2">
    <source>
        <dbReference type="ARBA" id="ARBA00022691"/>
    </source>
</evidence>
<evidence type="ECO:0000256" key="8">
    <source>
        <dbReference type="ARBA" id="ARBA00048428"/>
    </source>
</evidence>
<evidence type="ECO:0000256" key="7">
    <source>
        <dbReference type="ARBA" id="ARBA00047943"/>
    </source>
</evidence>
<comment type="catalytic activity">
    <reaction evidence="8">
        <text>arsenic triglutathione + 3 [thioredoxin]-dithiol + 3 S-adenosyl-L-methionine = trimethylarsine + 3 [thioredoxin]-disulfide + 3 glutathione + 3 S-adenosyl-L-homocysteine + 3 H(+)</text>
        <dbReference type="Rhea" id="RHEA:69432"/>
        <dbReference type="Rhea" id="RHEA-COMP:10698"/>
        <dbReference type="Rhea" id="RHEA-COMP:10700"/>
        <dbReference type="ChEBI" id="CHEBI:15378"/>
        <dbReference type="ChEBI" id="CHEBI:27130"/>
        <dbReference type="ChEBI" id="CHEBI:29950"/>
        <dbReference type="ChEBI" id="CHEBI:50058"/>
        <dbReference type="ChEBI" id="CHEBI:57856"/>
        <dbReference type="ChEBI" id="CHEBI:57925"/>
        <dbReference type="ChEBI" id="CHEBI:59789"/>
        <dbReference type="ChEBI" id="CHEBI:183640"/>
        <dbReference type="EC" id="2.1.1.137"/>
    </reaction>
</comment>
<evidence type="ECO:0000313" key="11">
    <source>
        <dbReference type="Proteomes" id="UP001499843"/>
    </source>
</evidence>
<dbReference type="CDD" id="cd04301">
    <property type="entry name" value="NAT_SF"/>
    <property type="match status" value="1"/>
</dbReference>
<reference evidence="10 11" key="1">
    <citation type="journal article" date="2019" name="Int. J. Syst. Evol. Microbiol.">
        <title>The Global Catalogue of Microorganisms (GCM) 10K type strain sequencing project: providing services to taxonomists for standard genome sequencing and annotation.</title>
        <authorList>
            <consortium name="The Broad Institute Genomics Platform"/>
            <consortium name="The Broad Institute Genome Sequencing Center for Infectious Disease"/>
            <person name="Wu L."/>
            <person name="Ma J."/>
        </authorList>
    </citation>
    <scope>NUCLEOTIDE SEQUENCE [LARGE SCALE GENOMIC DNA]</scope>
    <source>
        <strain evidence="10 11">JCM 16114</strain>
    </source>
</reference>
<name>A0ABN3CHJ2_9ACTN</name>
<organism evidence="10 11">
    <name type="scientific">Nonomuraea monospora</name>
    <dbReference type="NCBI Taxonomy" id="568818"/>
    <lineage>
        <taxon>Bacteria</taxon>
        <taxon>Bacillati</taxon>
        <taxon>Actinomycetota</taxon>
        <taxon>Actinomycetes</taxon>
        <taxon>Streptosporangiales</taxon>
        <taxon>Streptosporangiaceae</taxon>
        <taxon>Nonomuraea</taxon>
    </lineage>
</organism>
<dbReference type="InterPro" id="IPR029063">
    <property type="entry name" value="SAM-dependent_MTases_sf"/>
</dbReference>
<dbReference type="InterPro" id="IPR000182">
    <property type="entry name" value="GNAT_dom"/>
</dbReference>
<dbReference type="CDD" id="cd02440">
    <property type="entry name" value="AdoMet_MTases"/>
    <property type="match status" value="1"/>
</dbReference>
<evidence type="ECO:0000256" key="3">
    <source>
        <dbReference type="ARBA" id="ARBA00034487"/>
    </source>
</evidence>
<evidence type="ECO:0000256" key="5">
    <source>
        <dbReference type="ARBA" id="ARBA00034545"/>
    </source>
</evidence>
<keyword evidence="11" id="KW-1185">Reference proteome</keyword>
<dbReference type="PROSITE" id="PS51186">
    <property type="entry name" value="GNAT"/>
    <property type="match status" value="1"/>
</dbReference>
<keyword evidence="1" id="KW-0808">Transferase</keyword>
<comment type="caution">
    <text evidence="10">The sequence shown here is derived from an EMBL/GenBank/DDBJ whole genome shotgun (WGS) entry which is preliminary data.</text>
</comment>
<comment type="similarity">
    <text evidence="3">Belongs to the methyltransferase superfamily. Arsenite methyltransferase family.</text>
</comment>
<dbReference type="Gene3D" id="3.40.630.30">
    <property type="match status" value="1"/>
</dbReference>
<evidence type="ECO:0000313" key="10">
    <source>
        <dbReference type="EMBL" id="GAA2208271.1"/>
    </source>
</evidence>
<evidence type="ECO:0000256" key="1">
    <source>
        <dbReference type="ARBA" id="ARBA00022679"/>
    </source>
</evidence>
<dbReference type="Pfam" id="PF00583">
    <property type="entry name" value="Acetyltransf_1"/>
    <property type="match status" value="1"/>
</dbReference>
<gene>
    <name evidence="10" type="ORF">GCM10009850_037290</name>
</gene>